<proteinExistence type="predicted"/>
<dbReference type="AlphaFoldDB" id="A0A5E7CQ90"/>
<dbReference type="RefSeq" id="WP_150642371.1">
    <property type="nucleotide sequence ID" value="NZ_CABVHQ010000019.1"/>
</dbReference>
<evidence type="ECO:0000313" key="2">
    <source>
        <dbReference type="Proteomes" id="UP000337909"/>
    </source>
</evidence>
<evidence type="ECO:0000313" key="1">
    <source>
        <dbReference type="EMBL" id="VVN97501.1"/>
    </source>
</evidence>
<dbReference type="EMBL" id="CABVHQ010000019">
    <property type="protein sequence ID" value="VVN97501.1"/>
    <property type="molecule type" value="Genomic_DNA"/>
</dbReference>
<organism evidence="1 2">
    <name type="scientific">Pseudomonas fluorescens</name>
    <dbReference type="NCBI Taxonomy" id="294"/>
    <lineage>
        <taxon>Bacteria</taxon>
        <taxon>Pseudomonadati</taxon>
        <taxon>Pseudomonadota</taxon>
        <taxon>Gammaproteobacteria</taxon>
        <taxon>Pseudomonadales</taxon>
        <taxon>Pseudomonadaceae</taxon>
        <taxon>Pseudomonas</taxon>
    </lineage>
</organism>
<name>A0A5E7CQ90_PSEFL</name>
<gene>
    <name evidence="1" type="ORF">PS691_02359</name>
</gene>
<protein>
    <submittedName>
        <fullName evidence="1">Uncharacterized protein</fullName>
    </submittedName>
</protein>
<reference evidence="1 2" key="1">
    <citation type="submission" date="2019-09" db="EMBL/GenBank/DDBJ databases">
        <authorList>
            <person name="Chandra G."/>
            <person name="Truman W A."/>
        </authorList>
    </citation>
    <scope>NUCLEOTIDE SEQUENCE [LARGE SCALE GENOMIC DNA]</scope>
    <source>
        <strain evidence="1">PS691</strain>
    </source>
</reference>
<sequence>MKLERTRRNTVSTGHYVGEYPEDIYTRRGDTWFTSVGEFLVTDKRYITFENNDYNIEVDAEPVKGAAQGIASLNEGRNEVFVLPELPNPTTDTYEFHLTIAVGDDYTDKSGNRGKVTGKYFREMSGGRLKIGIYYA</sequence>
<accession>A0A5E7CQ90</accession>
<dbReference type="Proteomes" id="UP000337909">
    <property type="component" value="Unassembled WGS sequence"/>
</dbReference>
<dbReference type="OrthoDB" id="7032989at2"/>